<organism evidence="2 3">
    <name type="scientific">Candidatus Chlamydia sanziniae</name>
    <dbReference type="NCBI Taxonomy" id="1806891"/>
    <lineage>
        <taxon>Bacteria</taxon>
        <taxon>Pseudomonadati</taxon>
        <taxon>Chlamydiota</taxon>
        <taxon>Chlamydiia</taxon>
        <taxon>Chlamydiales</taxon>
        <taxon>Chlamydiaceae</taxon>
        <taxon>Chlamydia/Chlamydophila group</taxon>
        <taxon>Chlamydia</taxon>
    </lineage>
</organism>
<dbReference type="EMBL" id="CP014639">
    <property type="protein sequence ID" value="ANH78794.1"/>
    <property type="molecule type" value="Genomic_DNA"/>
</dbReference>
<dbReference type="KEGG" id="csaz:Cs308_0624"/>
<evidence type="ECO:0000256" key="1">
    <source>
        <dbReference type="SAM" id="Phobius"/>
    </source>
</evidence>
<dbReference type="AlphaFoldDB" id="A0A1A9HXM6"/>
<evidence type="ECO:0000313" key="3">
    <source>
        <dbReference type="Proteomes" id="UP000078162"/>
    </source>
</evidence>
<gene>
    <name evidence="2" type="ORF">Cs308_0624</name>
</gene>
<evidence type="ECO:0000313" key="2">
    <source>
        <dbReference type="EMBL" id="ANH78794.1"/>
    </source>
</evidence>
<keyword evidence="3" id="KW-1185">Reference proteome</keyword>
<proteinExistence type="predicted"/>
<sequence length="38" mass="4164">MLRVSETTFVEAGMTGVTFFIVELGIVGKIIDVFLVKC</sequence>
<accession>A0A1A9HXM6</accession>
<keyword evidence="1" id="KW-1133">Transmembrane helix</keyword>
<name>A0A1A9HXM6_9CHLA</name>
<keyword evidence="1" id="KW-0812">Transmembrane</keyword>
<protein>
    <submittedName>
        <fullName evidence="2">Uncharacterized protein</fullName>
    </submittedName>
</protein>
<reference evidence="3" key="1">
    <citation type="submission" date="2016-03" db="EMBL/GenBank/DDBJ databases">
        <title>Culture-independent genomics supports pathogen discovery for uncultivable bacteria within the genus Chlamydia.</title>
        <authorList>
            <person name="Taylor-Brown A."/>
            <person name="Bachmann N.L."/>
            <person name="Borel N."/>
            <person name="Polkinghorne A."/>
        </authorList>
    </citation>
    <scope>NUCLEOTIDE SEQUENCE [LARGE SCALE GENOMIC DNA]</scope>
    <source>
        <strain evidence="3">2742-308</strain>
    </source>
</reference>
<dbReference type="Proteomes" id="UP000078162">
    <property type="component" value="Chromosome"/>
</dbReference>
<keyword evidence="1" id="KW-0472">Membrane</keyword>
<feature type="transmembrane region" description="Helical" evidence="1">
    <location>
        <begin position="12"/>
        <end position="36"/>
    </location>
</feature>